<proteinExistence type="predicted"/>
<dbReference type="InterPro" id="IPR011008">
    <property type="entry name" value="Dimeric_a/b-barrel"/>
</dbReference>
<dbReference type="PANTHER" id="PTHR40057">
    <property type="entry name" value="SLR1162 PROTEIN"/>
    <property type="match status" value="1"/>
</dbReference>
<dbReference type="PROSITE" id="PS51725">
    <property type="entry name" value="ABM"/>
    <property type="match status" value="1"/>
</dbReference>
<sequence>MSEGATEKQPGEEGPVTVTVARRVRPGRETDYEHWVSGIIHAAERYPGHLGAYVLRPSAHTDNEYVLIYRFDTYAHCRAWERSEERQRWIEQLDDMVEGEAAIKKVTGLEFWFDLPEVPAAAKPSPHKMVVTLIVVVYLLLSVVKWVLSPLISGLSAAVQLFIVVAVQVALLTYLVMPRVTRLLKGWLYAGRGG</sequence>
<reference evidence="3" key="1">
    <citation type="journal article" date="2012" name="Appl. Environ. Microbiol.">
        <title>Proteogenomic Elucidation of the Initial Steps in the Benzene Degradation Pathway of a Novel Halophile, Arhodomonas sp. Strain Rozel, Isolated from a Hypersaline Environment.</title>
        <authorList>
            <person name="Dalvi S."/>
            <person name="Azetsu S."/>
            <person name="Patrauchan M.A."/>
            <person name="Aktas D.F."/>
            <person name="Fathepure B.Z."/>
        </authorList>
    </citation>
    <scope>NUCLEOTIDE SEQUENCE</scope>
    <source>
        <strain evidence="3">Seminole</strain>
    </source>
</reference>
<feature type="domain" description="ABM" evidence="2">
    <location>
        <begin position="16"/>
        <end position="106"/>
    </location>
</feature>
<dbReference type="InterPro" id="IPR038762">
    <property type="entry name" value="ABM_predict"/>
</dbReference>
<feature type="transmembrane region" description="Helical" evidence="1">
    <location>
        <begin position="154"/>
        <end position="177"/>
    </location>
</feature>
<keyword evidence="1" id="KW-0812">Transmembrane</keyword>
<evidence type="ECO:0000256" key="1">
    <source>
        <dbReference type="SAM" id="Phobius"/>
    </source>
</evidence>
<dbReference type="EMBL" id="JX311714">
    <property type="protein sequence ID" value="AFP97335.1"/>
    <property type="molecule type" value="Genomic_DNA"/>
</dbReference>
<dbReference type="SUPFAM" id="SSF54909">
    <property type="entry name" value="Dimeric alpha+beta barrel"/>
    <property type="match status" value="1"/>
</dbReference>
<evidence type="ECO:0000313" key="3">
    <source>
        <dbReference type="EMBL" id="AFP97335.1"/>
    </source>
</evidence>
<feature type="transmembrane region" description="Helical" evidence="1">
    <location>
        <begin position="129"/>
        <end position="148"/>
    </location>
</feature>
<organism evidence="3">
    <name type="scientific">Arhodomonas sp. Seminole</name>
    <dbReference type="NCBI Taxonomy" id="1204713"/>
    <lineage>
        <taxon>Bacteria</taxon>
        <taxon>Pseudomonadati</taxon>
        <taxon>Pseudomonadota</taxon>
        <taxon>Gammaproteobacteria</taxon>
        <taxon>Chromatiales</taxon>
        <taxon>Ectothiorhodospiraceae</taxon>
        <taxon>Arhodomonas</taxon>
    </lineage>
</organism>
<dbReference type="InterPro" id="IPR007138">
    <property type="entry name" value="ABM_dom"/>
</dbReference>
<keyword evidence="1" id="KW-1133">Transmembrane helix</keyword>
<keyword evidence="1" id="KW-0472">Membrane</keyword>
<dbReference type="PANTHER" id="PTHR40057:SF1">
    <property type="entry name" value="SLR1162 PROTEIN"/>
    <property type="match status" value="1"/>
</dbReference>
<dbReference type="Gene3D" id="3.30.70.100">
    <property type="match status" value="1"/>
</dbReference>
<evidence type="ECO:0000259" key="2">
    <source>
        <dbReference type="PROSITE" id="PS51725"/>
    </source>
</evidence>
<name>J7HGD5_9GAMM</name>
<dbReference type="AlphaFoldDB" id="J7HGD5"/>
<accession>J7HGD5</accession>
<protein>
    <recommendedName>
        <fullName evidence="2">ABM domain-containing protein</fullName>
    </recommendedName>
</protein>
<dbReference type="Pfam" id="PF03992">
    <property type="entry name" value="ABM"/>
    <property type="match status" value="1"/>
</dbReference>